<evidence type="ECO:0000313" key="2">
    <source>
        <dbReference type="Proteomes" id="UP000199394"/>
    </source>
</evidence>
<dbReference type="STRING" id="81409.SAMN04515656_1126"/>
<dbReference type="RefSeq" id="WP_090307377.1">
    <property type="nucleotide sequence ID" value="NZ_FNRK01000012.1"/>
</dbReference>
<dbReference type="AlphaFoldDB" id="A0A1H4BMX0"/>
<proteinExistence type="predicted"/>
<evidence type="ECO:0000313" key="1">
    <source>
        <dbReference type="EMBL" id="SEA49466.1"/>
    </source>
</evidence>
<sequence>MQRVVEIDGKSVTLESNAATPLKYKKQFHKDYFAEMLKLAKAIGIKDIQEDEEGNIDLDKMPWDNLDYIDFEPTYNIVWALAKTADKNIPDPETWLEGFETFPLMDVMGEASELIGHSIESKKKSKKSMPEKKH</sequence>
<name>A0A1H4BMX0_9FIRM</name>
<reference evidence="1 2" key="1">
    <citation type="submission" date="2016-10" db="EMBL/GenBank/DDBJ databases">
        <authorList>
            <person name="de Groot N.N."/>
        </authorList>
    </citation>
    <scope>NUCLEOTIDE SEQUENCE [LARGE SCALE GENOMIC DNA]</scope>
    <source>
        <strain evidence="1 2">SR12</strain>
    </source>
</reference>
<accession>A0A1H4BMX0</accession>
<protein>
    <submittedName>
        <fullName evidence="1">Uncharacterized protein</fullName>
    </submittedName>
</protein>
<organism evidence="1 2">
    <name type="scientific">Eubacterium aggregans</name>
    <dbReference type="NCBI Taxonomy" id="81409"/>
    <lineage>
        <taxon>Bacteria</taxon>
        <taxon>Bacillati</taxon>
        <taxon>Bacillota</taxon>
        <taxon>Clostridia</taxon>
        <taxon>Eubacteriales</taxon>
        <taxon>Eubacteriaceae</taxon>
        <taxon>Eubacterium</taxon>
    </lineage>
</organism>
<dbReference type="Proteomes" id="UP000199394">
    <property type="component" value="Unassembled WGS sequence"/>
</dbReference>
<dbReference type="EMBL" id="FNRK01000012">
    <property type="protein sequence ID" value="SEA49466.1"/>
    <property type="molecule type" value="Genomic_DNA"/>
</dbReference>
<dbReference type="OrthoDB" id="1697664at2"/>
<keyword evidence="2" id="KW-1185">Reference proteome</keyword>
<gene>
    <name evidence="1" type="ORF">SAMN04515656_1126</name>
</gene>